<accession>A0AAU7XE70</accession>
<feature type="signal peptide" evidence="1">
    <location>
        <begin position="1"/>
        <end position="19"/>
    </location>
</feature>
<proteinExistence type="predicted"/>
<evidence type="ECO:0008006" key="3">
    <source>
        <dbReference type="Google" id="ProtNLM"/>
    </source>
</evidence>
<sequence>MRLPLFAPAALLLGMTACAHVPPASLWSLKDFDPLTADPAQLRAAVVLPVAIMPKPGGVKFDIVHERKNGAERRELSIALEAIPTSAEGLGRLPTPRAGSAIHVFRIPPADIGRVTAFRAGILEHRVTEPDAWRGSVSISAAGCAGGPLPSGPLVVDTYLKTEKTPDFVPLVQGFDLRSVADPKVLDAMATAPCAP</sequence>
<dbReference type="RefSeq" id="WP_407050464.1">
    <property type="nucleotide sequence ID" value="NZ_CP158568.1"/>
</dbReference>
<dbReference type="PROSITE" id="PS51257">
    <property type="entry name" value="PROKAR_LIPOPROTEIN"/>
    <property type="match status" value="1"/>
</dbReference>
<reference evidence="2" key="1">
    <citation type="submission" date="2024-06" db="EMBL/GenBank/DDBJ databases">
        <title>Methylostella associata gen. nov., sp. nov., a novel Ancalomicrobiaceae-affiliated facultatively methylotrophic bacteria that feed on methanotrophs of the genus Methylococcus.</title>
        <authorList>
            <person name="Saltykova V."/>
            <person name="Danilova O.V."/>
            <person name="Oshkin I.Y."/>
            <person name="Belova S.E."/>
            <person name="Pimenov N.V."/>
            <person name="Dedysh S.N."/>
        </authorList>
    </citation>
    <scope>NUCLEOTIDE SEQUENCE</scope>
    <source>
        <strain evidence="2">S20</strain>
    </source>
</reference>
<protein>
    <recommendedName>
        <fullName evidence="3">Lipoprotein</fullName>
    </recommendedName>
</protein>
<feature type="chain" id="PRO_5043986368" description="Lipoprotein" evidence="1">
    <location>
        <begin position="20"/>
        <end position="196"/>
    </location>
</feature>
<keyword evidence="1" id="KW-0732">Signal</keyword>
<name>A0AAU7XE70_9HYPH</name>
<dbReference type="KEGG" id="mflg:ABS361_03545"/>
<evidence type="ECO:0000313" key="2">
    <source>
        <dbReference type="EMBL" id="XBY45371.1"/>
    </source>
</evidence>
<gene>
    <name evidence="2" type="ORF">ABS361_03545</name>
</gene>
<dbReference type="EMBL" id="CP158568">
    <property type="protein sequence ID" value="XBY45371.1"/>
    <property type="molecule type" value="Genomic_DNA"/>
</dbReference>
<dbReference type="AlphaFoldDB" id="A0AAU7XE70"/>
<evidence type="ECO:0000256" key="1">
    <source>
        <dbReference type="SAM" id="SignalP"/>
    </source>
</evidence>
<organism evidence="2">
    <name type="scientific">Methyloraptor flagellatus</name>
    <dbReference type="NCBI Taxonomy" id="3162530"/>
    <lineage>
        <taxon>Bacteria</taxon>
        <taxon>Pseudomonadati</taxon>
        <taxon>Pseudomonadota</taxon>
        <taxon>Alphaproteobacteria</taxon>
        <taxon>Hyphomicrobiales</taxon>
        <taxon>Ancalomicrobiaceae</taxon>
        <taxon>Methyloraptor</taxon>
    </lineage>
</organism>